<dbReference type="EMBL" id="JARK01001350">
    <property type="protein sequence ID" value="EYC24100.1"/>
    <property type="molecule type" value="Genomic_DNA"/>
</dbReference>
<reference evidence="2" key="1">
    <citation type="journal article" date="2015" name="Nat. Genet.">
        <title>The genome and transcriptome of the zoonotic hookworm Ancylostoma ceylanicum identify infection-specific gene families.</title>
        <authorList>
            <person name="Schwarz E.M."/>
            <person name="Hu Y."/>
            <person name="Antoshechkin I."/>
            <person name="Miller M.M."/>
            <person name="Sternberg P.W."/>
            <person name="Aroian R.V."/>
        </authorList>
    </citation>
    <scope>NUCLEOTIDE SEQUENCE</scope>
    <source>
        <strain evidence="2">HY135</strain>
    </source>
</reference>
<evidence type="ECO:0000313" key="2">
    <source>
        <dbReference type="Proteomes" id="UP000024635"/>
    </source>
</evidence>
<gene>
    <name evidence="1" type="primary">Acey_s0014.g2322</name>
    <name evidence="1" type="ORF">Y032_0014g2322</name>
</gene>
<name>A0A016V9L1_9BILA</name>
<evidence type="ECO:0000313" key="1">
    <source>
        <dbReference type="EMBL" id="EYC24100.1"/>
    </source>
</evidence>
<organism evidence="1 2">
    <name type="scientific">Ancylostoma ceylanicum</name>
    <dbReference type="NCBI Taxonomy" id="53326"/>
    <lineage>
        <taxon>Eukaryota</taxon>
        <taxon>Metazoa</taxon>
        <taxon>Ecdysozoa</taxon>
        <taxon>Nematoda</taxon>
        <taxon>Chromadorea</taxon>
        <taxon>Rhabditida</taxon>
        <taxon>Rhabditina</taxon>
        <taxon>Rhabditomorpha</taxon>
        <taxon>Strongyloidea</taxon>
        <taxon>Ancylostomatidae</taxon>
        <taxon>Ancylostomatinae</taxon>
        <taxon>Ancylostoma</taxon>
    </lineage>
</organism>
<accession>A0A016V9L1</accession>
<proteinExistence type="predicted"/>
<dbReference type="Proteomes" id="UP000024635">
    <property type="component" value="Unassembled WGS sequence"/>
</dbReference>
<sequence>MFLFPYPFLHLYSLSWTWARIHETPSNKPVSVTGLDSVTVGDAGFESWFANLVAYGYVFMNPSPGYIIEITEGKLLTPPLTIAKSMWS</sequence>
<keyword evidence="2" id="KW-1185">Reference proteome</keyword>
<comment type="caution">
    <text evidence="1">The sequence shown here is derived from an EMBL/GenBank/DDBJ whole genome shotgun (WGS) entry which is preliminary data.</text>
</comment>
<protein>
    <submittedName>
        <fullName evidence="1">Uncharacterized protein</fullName>
    </submittedName>
</protein>
<dbReference type="AlphaFoldDB" id="A0A016V9L1"/>